<organism evidence="4 6">
    <name type="scientific">Bursaphelenchus xylophilus</name>
    <name type="common">Pinewood nematode worm</name>
    <name type="synonym">Aphelenchoides xylophilus</name>
    <dbReference type="NCBI Taxonomy" id="6326"/>
    <lineage>
        <taxon>Eukaryota</taxon>
        <taxon>Metazoa</taxon>
        <taxon>Ecdysozoa</taxon>
        <taxon>Nematoda</taxon>
        <taxon>Chromadorea</taxon>
        <taxon>Rhabditida</taxon>
        <taxon>Tylenchina</taxon>
        <taxon>Tylenchomorpha</taxon>
        <taxon>Aphelenchoidea</taxon>
        <taxon>Aphelenchoididae</taxon>
        <taxon>Bursaphelenchus</taxon>
    </lineage>
</organism>
<keyword evidence="5" id="KW-1185">Reference proteome</keyword>
<sequence length="328" mass="36302">MSASTFHVNCPSSDKSFDDNLACDYKILLPKPLSFDDDYVCGLQSITFPYTWPSLGALENQFIRLYTHDNKVLKLIIPKGTYSDVETLIDALNQYIKTALPDYRGNFRKRRNVEEKSDAMAKSGALNAVATTDAASPMPQAPTAEKDAPPPPVEVNVPVVPDTPPPPPPPPSGFGRGIIEDDLIIKFNQSTKRVEVGINHESIQRISFSPQLGYTLGFDPRAVIMNGANAIYTPDLSGGISQLYVYAEGLTENIIVGRHLTPLLRIVTVKGKPGQMCEMIYDSPLFLNVPRRSVSMLHIQIRTMDGKLVPFEYGNVTCTLLFKRKIPF</sequence>
<dbReference type="OrthoDB" id="5875955at2759"/>
<evidence type="ECO:0000313" key="2">
    <source>
        <dbReference type="EMBL" id="CAD5232520.1"/>
    </source>
</evidence>
<evidence type="ECO:0000256" key="1">
    <source>
        <dbReference type="SAM" id="MobiDB-lite"/>
    </source>
</evidence>
<name>A0A1I7S6W9_BURXY</name>
<dbReference type="Proteomes" id="UP000095284">
    <property type="component" value="Unplaced"/>
</dbReference>
<dbReference type="AlphaFoldDB" id="A0A1I7S6W9"/>
<gene>
    <name evidence="2" type="ORF">BXYJ_LOCUS12611</name>
</gene>
<dbReference type="Proteomes" id="UP000582659">
    <property type="component" value="Unassembled WGS sequence"/>
</dbReference>
<protein>
    <submittedName>
        <fullName evidence="2">(pine wood nematode) hypothetical protein</fullName>
    </submittedName>
</protein>
<evidence type="ECO:0000313" key="6">
    <source>
        <dbReference type="WBParaSite" id="BXY_0875800.1"/>
    </source>
</evidence>
<proteinExistence type="predicted"/>
<dbReference type="Proteomes" id="UP000659654">
    <property type="component" value="Unassembled WGS sequence"/>
</dbReference>
<dbReference type="EMBL" id="CAJFDI010000005">
    <property type="protein sequence ID" value="CAD5232520.1"/>
    <property type="molecule type" value="Genomic_DNA"/>
</dbReference>
<evidence type="ECO:0000313" key="4">
    <source>
        <dbReference type="Proteomes" id="UP000095284"/>
    </source>
</evidence>
<dbReference type="EMBL" id="CAJFCV020000005">
    <property type="protein sequence ID" value="CAG9125111.1"/>
    <property type="molecule type" value="Genomic_DNA"/>
</dbReference>
<evidence type="ECO:0000313" key="3">
    <source>
        <dbReference type="EMBL" id="CAG9125111.1"/>
    </source>
</evidence>
<feature type="region of interest" description="Disordered" evidence="1">
    <location>
        <begin position="134"/>
        <end position="153"/>
    </location>
</feature>
<evidence type="ECO:0000313" key="5">
    <source>
        <dbReference type="Proteomes" id="UP000659654"/>
    </source>
</evidence>
<reference evidence="6" key="1">
    <citation type="submission" date="2016-11" db="UniProtKB">
        <authorList>
            <consortium name="WormBaseParasite"/>
        </authorList>
    </citation>
    <scope>IDENTIFICATION</scope>
</reference>
<dbReference type="WBParaSite" id="BXY_0875800.1">
    <property type="protein sequence ID" value="BXY_0875800.1"/>
    <property type="gene ID" value="BXY_0875800"/>
</dbReference>
<reference evidence="3" key="2">
    <citation type="submission" date="2020-08" db="EMBL/GenBank/DDBJ databases">
        <authorList>
            <person name="Kikuchi T."/>
        </authorList>
    </citation>
    <scope>NUCLEOTIDE SEQUENCE</scope>
    <source>
        <strain evidence="2">Ka4C1</strain>
    </source>
</reference>
<accession>A0A1I7S6W9</accession>